<feature type="chain" id="PRO_5035203867" evidence="10">
    <location>
        <begin position="22"/>
        <end position="357"/>
    </location>
</feature>
<evidence type="ECO:0000313" key="13">
    <source>
        <dbReference type="Proteomes" id="UP000604481"/>
    </source>
</evidence>
<evidence type="ECO:0000313" key="12">
    <source>
        <dbReference type="EMBL" id="MBE9608691.1"/>
    </source>
</evidence>
<dbReference type="PRINTS" id="PR00184">
    <property type="entry name" value="NEISSPPORIN"/>
</dbReference>
<keyword evidence="8" id="KW-0472">Membrane</keyword>
<dbReference type="GO" id="GO:0015288">
    <property type="term" value="F:porin activity"/>
    <property type="evidence" value="ECO:0007669"/>
    <property type="project" value="UniProtKB-KW"/>
</dbReference>
<evidence type="ECO:0000256" key="3">
    <source>
        <dbReference type="ARBA" id="ARBA00022452"/>
    </source>
</evidence>
<evidence type="ECO:0000256" key="6">
    <source>
        <dbReference type="ARBA" id="ARBA00023065"/>
    </source>
</evidence>
<keyword evidence="4" id="KW-0812">Transmembrane</keyword>
<dbReference type="PANTHER" id="PTHR34501">
    <property type="entry name" value="PROTEIN YDDL-RELATED"/>
    <property type="match status" value="1"/>
</dbReference>
<gene>
    <name evidence="12" type="ORF">INR99_04945</name>
</gene>
<dbReference type="EMBL" id="JADFUA010000002">
    <property type="protein sequence ID" value="MBE9608691.1"/>
    <property type="molecule type" value="Genomic_DNA"/>
</dbReference>
<dbReference type="InterPro" id="IPR033900">
    <property type="entry name" value="Gram_neg_porin_domain"/>
</dbReference>
<organism evidence="12 13">
    <name type="scientific">Chitinilyticum piscinae</name>
    <dbReference type="NCBI Taxonomy" id="2866724"/>
    <lineage>
        <taxon>Bacteria</taxon>
        <taxon>Pseudomonadati</taxon>
        <taxon>Pseudomonadota</taxon>
        <taxon>Betaproteobacteria</taxon>
        <taxon>Neisseriales</taxon>
        <taxon>Chitinibacteraceae</taxon>
        <taxon>Chitinilyticum</taxon>
    </lineage>
</organism>
<evidence type="ECO:0000256" key="2">
    <source>
        <dbReference type="ARBA" id="ARBA00022448"/>
    </source>
</evidence>
<evidence type="ECO:0000256" key="10">
    <source>
        <dbReference type="SAM" id="SignalP"/>
    </source>
</evidence>
<keyword evidence="9" id="KW-0998">Cell outer membrane</keyword>
<evidence type="ECO:0000256" key="5">
    <source>
        <dbReference type="ARBA" id="ARBA00022729"/>
    </source>
</evidence>
<dbReference type="GO" id="GO:0046930">
    <property type="term" value="C:pore complex"/>
    <property type="evidence" value="ECO:0007669"/>
    <property type="project" value="UniProtKB-KW"/>
</dbReference>
<reference evidence="12 13" key="1">
    <citation type="submission" date="2020-10" db="EMBL/GenBank/DDBJ databases">
        <title>The genome sequence of Chitinilyticum litopenaei 4Y14.</title>
        <authorList>
            <person name="Liu Y."/>
        </authorList>
    </citation>
    <scope>NUCLEOTIDE SEQUENCE [LARGE SCALE GENOMIC DNA]</scope>
    <source>
        <strain evidence="12 13">4Y14</strain>
    </source>
</reference>
<sequence length="357" mass="38458">MFKRILLASAIASAFAVPAMAEVSISGSAEMDFFYRTNNTVDGDGKFLQEIAIVINVDGKDKLDNGNTLSWRLAQKVATPDRFDAWGIREAWIGYSGDWGSLKFGNQFSNTYLIQDWPYGSKGFSGTMGEVANVGFGQGISYTSPTFAGMNVSAAYDFGDNVGQDVYAWETTLQGAWGNFNLDAGYYRSENGKPVPAGRDWSGATASSTRPNGLTEANGDSYANWIVGGRAQFGDFGLRAAVRGMEDTTAGVDTTAIGYLVGGTYSMGKHALSLGYMYQEAEKDGISHANNDFQTIGFQWDYALSKNTGAFLQVRHNMVGEGWNTNTAGTSIWQNADGMAGGQDNATRILIGTWTGF</sequence>
<dbReference type="SUPFAM" id="SSF56935">
    <property type="entry name" value="Porins"/>
    <property type="match status" value="1"/>
</dbReference>
<dbReference type="InterPro" id="IPR023614">
    <property type="entry name" value="Porin_dom_sf"/>
</dbReference>
<keyword evidence="2" id="KW-0813">Transport</keyword>
<evidence type="ECO:0000256" key="4">
    <source>
        <dbReference type="ARBA" id="ARBA00022692"/>
    </source>
</evidence>
<comment type="subcellular location">
    <subcellularLocation>
        <location evidence="1">Cell outer membrane</location>
        <topology evidence="1">Multi-pass membrane protein</topology>
    </subcellularLocation>
</comment>
<dbReference type="InterPro" id="IPR002299">
    <property type="entry name" value="Porin_Neis"/>
</dbReference>
<dbReference type="AlphaFoldDB" id="A0A8J7FQ97"/>
<dbReference type="CDD" id="cd00342">
    <property type="entry name" value="gram_neg_porins"/>
    <property type="match status" value="1"/>
</dbReference>
<keyword evidence="3" id="KW-1134">Transmembrane beta strand</keyword>
<dbReference type="RefSeq" id="WP_194115221.1">
    <property type="nucleotide sequence ID" value="NZ_JADFUA010000002.1"/>
</dbReference>
<comment type="caution">
    <text evidence="12">The sequence shown here is derived from an EMBL/GenBank/DDBJ whole genome shotgun (WGS) entry which is preliminary data.</text>
</comment>
<keyword evidence="13" id="KW-1185">Reference proteome</keyword>
<accession>A0A8J7FQ97</accession>
<evidence type="ECO:0000256" key="1">
    <source>
        <dbReference type="ARBA" id="ARBA00004571"/>
    </source>
</evidence>
<proteinExistence type="predicted"/>
<dbReference type="Gene3D" id="2.40.160.10">
    <property type="entry name" value="Porin"/>
    <property type="match status" value="1"/>
</dbReference>
<dbReference type="GO" id="GO:0006811">
    <property type="term" value="P:monoatomic ion transport"/>
    <property type="evidence" value="ECO:0007669"/>
    <property type="project" value="UniProtKB-KW"/>
</dbReference>
<evidence type="ECO:0000256" key="7">
    <source>
        <dbReference type="ARBA" id="ARBA00023114"/>
    </source>
</evidence>
<feature type="signal peptide" evidence="10">
    <location>
        <begin position="1"/>
        <end position="21"/>
    </location>
</feature>
<evidence type="ECO:0000256" key="8">
    <source>
        <dbReference type="ARBA" id="ARBA00023136"/>
    </source>
</evidence>
<evidence type="ECO:0000256" key="9">
    <source>
        <dbReference type="ARBA" id="ARBA00023237"/>
    </source>
</evidence>
<protein>
    <submittedName>
        <fullName evidence="12">Porin</fullName>
    </submittedName>
</protein>
<dbReference type="GO" id="GO:0009279">
    <property type="term" value="C:cell outer membrane"/>
    <property type="evidence" value="ECO:0007669"/>
    <property type="project" value="UniProtKB-SubCell"/>
</dbReference>
<keyword evidence="6" id="KW-0406">Ion transport</keyword>
<feature type="domain" description="Porin" evidence="11">
    <location>
        <begin position="8"/>
        <end position="316"/>
    </location>
</feature>
<name>A0A8J7FQ97_9NEIS</name>
<evidence type="ECO:0000259" key="11">
    <source>
        <dbReference type="Pfam" id="PF13609"/>
    </source>
</evidence>
<dbReference type="Pfam" id="PF13609">
    <property type="entry name" value="Porin_4"/>
    <property type="match status" value="1"/>
</dbReference>
<keyword evidence="7" id="KW-0626">Porin</keyword>
<dbReference type="PANTHER" id="PTHR34501:SF2">
    <property type="entry name" value="OUTER MEMBRANE PORIN F-RELATED"/>
    <property type="match status" value="1"/>
</dbReference>
<dbReference type="InterPro" id="IPR050298">
    <property type="entry name" value="Gram-neg_bact_OMP"/>
</dbReference>
<keyword evidence="5 10" id="KW-0732">Signal</keyword>
<dbReference type="Proteomes" id="UP000604481">
    <property type="component" value="Unassembled WGS sequence"/>
</dbReference>